<evidence type="ECO:0000256" key="11">
    <source>
        <dbReference type="RuleBase" id="RU362031"/>
    </source>
</evidence>
<dbReference type="KEGG" id="bhc:JFL75_14185"/>
<dbReference type="InterPro" id="IPR036034">
    <property type="entry name" value="PDZ_sf"/>
</dbReference>
<keyword evidence="4" id="KW-0645">Protease</keyword>
<dbReference type="InterPro" id="IPR008915">
    <property type="entry name" value="Peptidase_M50"/>
</dbReference>
<dbReference type="EMBL" id="CP067089">
    <property type="protein sequence ID" value="QQO08083.1"/>
    <property type="molecule type" value="Genomic_DNA"/>
</dbReference>
<evidence type="ECO:0000256" key="1">
    <source>
        <dbReference type="ARBA" id="ARBA00001947"/>
    </source>
</evidence>
<gene>
    <name evidence="13" type="primary">rseP</name>
    <name evidence="13" type="ORF">JFL75_14185</name>
</gene>
<dbReference type="GO" id="GO:0004222">
    <property type="term" value="F:metalloendopeptidase activity"/>
    <property type="evidence" value="ECO:0007669"/>
    <property type="project" value="InterPro"/>
</dbReference>
<dbReference type="CDD" id="cd23081">
    <property type="entry name" value="cpPDZ_EcRseP-like"/>
    <property type="match status" value="1"/>
</dbReference>
<dbReference type="InterPro" id="IPR004387">
    <property type="entry name" value="Pept_M50_Zn"/>
</dbReference>
<keyword evidence="10 11" id="KW-0472">Membrane</keyword>
<dbReference type="Gene3D" id="2.30.42.10">
    <property type="match status" value="2"/>
</dbReference>
<dbReference type="PANTHER" id="PTHR42837">
    <property type="entry name" value="REGULATOR OF SIGMA-E PROTEASE RSEP"/>
    <property type="match status" value="1"/>
</dbReference>
<keyword evidence="8 11" id="KW-1133">Transmembrane helix</keyword>
<keyword evidence="11" id="KW-0479">Metal-binding</keyword>
<evidence type="ECO:0000313" key="13">
    <source>
        <dbReference type="EMBL" id="QQO08083.1"/>
    </source>
</evidence>
<keyword evidence="7 11" id="KW-0862">Zinc</keyword>
<dbReference type="InterPro" id="IPR041489">
    <property type="entry name" value="PDZ_6"/>
</dbReference>
<dbReference type="SMART" id="SM00228">
    <property type="entry name" value="PDZ"/>
    <property type="match status" value="2"/>
</dbReference>
<dbReference type="PANTHER" id="PTHR42837:SF2">
    <property type="entry name" value="MEMBRANE METALLOPROTEASE ARASP2, CHLOROPLASTIC-RELATED"/>
    <property type="match status" value="1"/>
</dbReference>
<feature type="domain" description="PDZ" evidence="12">
    <location>
        <begin position="187"/>
        <end position="254"/>
    </location>
</feature>
<dbReference type="EC" id="3.4.24.-" evidence="11"/>
<evidence type="ECO:0000256" key="10">
    <source>
        <dbReference type="ARBA" id="ARBA00023136"/>
    </source>
</evidence>
<proteinExistence type="inferred from homology"/>
<evidence type="ECO:0000256" key="2">
    <source>
        <dbReference type="ARBA" id="ARBA00004141"/>
    </source>
</evidence>
<dbReference type="Pfam" id="PF17820">
    <property type="entry name" value="PDZ_6"/>
    <property type="match status" value="2"/>
</dbReference>
<dbReference type="SUPFAM" id="SSF50156">
    <property type="entry name" value="PDZ domain-like"/>
    <property type="match status" value="2"/>
</dbReference>
<keyword evidence="14" id="KW-1185">Reference proteome</keyword>
<sequence length="453" mass="48966">MLLVKIILGLIGLGVVVFVHELGHFIAARLMGIEVEAFSIGWGKPILKKKIGAVEYRLGMFPIGGYCKMKGENEYQEALTNNQSEISKNKGTFYGASPWRRIVVSFAGPFANIIFAVLIFIVIWGVGFEVNTLDNRIVLVSDIDAGADYPADEAGLLSGDRIIEINGKTIENYHGIQESIAPNALKELSVKVDRDGTIVNLAITPSMDRSSGAGKIGVYFWTDPVVGSVTEGTPASIAGLRPDDRILRINGQDLPYSVALMPIMQSSPSVLTVDFERGGQEMQTDLVLAYKDDGSVDLGFNFKTITYHTPRLSPVQAIVKGAAETWKTFSLSVKSLALLFKGVDLTQAVSGPVRITYMVGDIATEGFGESFGAGLSSMANFLALISISLCIMNLLPIPVLDGGMIVLFIIEGIRRKPLNPKAVYAFQMVGVVLIFGLMIFAVFGDILFLAGRK</sequence>
<feature type="transmembrane region" description="Helical" evidence="11">
    <location>
        <begin position="422"/>
        <end position="450"/>
    </location>
</feature>
<dbReference type="InterPro" id="IPR001478">
    <property type="entry name" value="PDZ"/>
</dbReference>
<dbReference type="AlphaFoldDB" id="A0A7T7XKX3"/>
<organism evidence="13 14">
    <name type="scientific">Breznakiella homolactica</name>
    <dbReference type="NCBI Taxonomy" id="2798577"/>
    <lineage>
        <taxon>Bacteria</taxon>
        <taxon>Pseudomonadati</taxon>
        <taxon>Spirochaetota</taxon>
        <taxon>Spirochaetia</taxon>
        <taxon>Spirochaetales</taxon>
        <taxon>Breznakiellaceae</taxon>
        <taxon>Breznakiella</taxon>
    </lineage>
</organism>
<keyword evidence="9 11" id="KW-0482">Metalloprotease</keyword>
<feature type="transmembrane region" description="Helical" evidence="11">
    <location>
        <begin position="6"/>
        <end position="27"/>
    </location>
</feature>
<evidence type="ECO:0000256" key="3">
    <source>
        <dbReference type="ARBA" id="ARBA00007931"/>
    </source>
</evidence>
<dbReference type="GO" id="GO:0016020">
    <property type="term" value="C:membrane"/>
    <property type="evidence" value="ECO:0007669"/>
    <property type="project" value="UniProtKB-SubCell"/>
</dbReference>
<accession>A0A7T7XKX3</accession>
<evidence type="ECO:0000256" key="7">
    <source>
        <dbReference type="ARBA" id="ARBA00022833"/>
    </source>
</evidence>
<dbReference type="Proteomes" id="UP000595917">
    <property type="component" value="Chromosome"/>
</dbReference>
<evidence type="ECO:0000256" key="9">
    <source>
        <dbReference type="ARBA" id="ARBA00023049"/>
    </source>
</evidence>
<comment type="cofactor">
    <cofactor evidence="1 11">
        <name>Zn(2+)</name>
        <dbReference type="ChEBI" id="CHEBI:29105"/>
    </cofactor>
</comment>
<reference evidence="13" key="1">
    <citation type="submission" date="2021-01" db="EMBL/GenBank/DDBJ databases">
        <title>Description of Breznakiella homolactica.</title>
        <authorList>
            <person name="Song Y."/>
            <person name="Brune A."/>
        </authorList>
    </citation>
    <scope>NUCLEOTIDE SEQUENCE</scope>
    <source>
        <strain evidence="13">RmG30</strain>
    </source>
</reference>
<evidence type="ECO:0000256" key="8">
    <source>
        <dbReference type="ARBA" id="ARBA00022989"/>
    </source>
</evidence>
<comment type="subcellular location">
    <subcellularLocation>
        <location evidence="2">Membrane</location>
        <topology evidence="2">Multi-pass membrane protein</topology>
    </subcellularLocation>
</comment>
<feature type="domain" description="PDZ" evidence="12">
    <location>
        <begin position="126"/>
        <end position="172"/>
    </location>
</feature>
<dbReference type="Pfam" id="PF02163">
    <property type="entry name" value="Peptidase_M50"/>
    <property type="match status" value="1"/>
</dbReference>
<dbReference type="NCBIfam" id="TIGR00054">
    <property type="entry name" value="RIP metalloprotease RseP"/>
    <property type="match status" value="1"/>
</dbReference>
<evidence type="ECO:0000256" key="5">
    <source>
        <dbReference type="ARBA" id="ARBA00022692"/>
    </source>
</evidence>
<dbReference type="PROSITE" id="PS50106">
    <property type="entry name" value="PDZ"/>
    <property type="match status" value="2"/>
</dbReference>
<evidence type="ECO:0000259" key="12">
    <source>
        <dbReference type="PROSITE" id="PS50106"/>
    </source>
</evidence>
<feature type="transmembrane region" description="Helical" evidence="11">
    <location>
        <begin position="381"/>
        <end position="410"/>
    </location>
</feature>
<evidence type="ECO:0000256" key="6">
    <source>
        <dbReference type="ARBA" id="ARBA00022801"/>
    </source>
</evidence>
<feature type="transmembrane region" description="Helical" evidence="11">
    <location>
        <begin position="102"/>
        <end position="126"/>
    </location>
</feature>
<dbReference type="GO" id="GO:0006508">
    <property type="term" value="P:proteolysis"/>
    <property type="evidence" value="ECO:0007669"/>
    <property type="project" value="UniProtKB-KW"/>
</dbReference>
<keyword evidence="6 11" id="KW-0378">Hydrolase</keyword>
<comment type="similarity">
    <text evidence="3 11">Belongs to the peptidase M50B family.</text>
</comment>
<protein>
    <recommendedName>
        <fullName evidence="11">Zinc metalloprotease</fullName>
        <ecNumber evidence="11">3.4.24.-</ecNumber>
    </recommendedName>
</protein>
<evidence type="ECO:0000313" key="14">
    <source>
        <dbReference type="Proteomes" id="UP000595917"/>
    </source>
</evidence>
<dbReference type="CDD" id="cd06163">
    <property type="entry name" value="S2P-M50_PDZ_RseP-like"/>
    <property type="match status" value="1"/>
</dbReference>
<keyword evidence="5 11" id="KW-0812">Transmembrane</keyword>
<dbReference type="RefSeq" id="WP_215625389.1">
    <property type="nucleotide sequence ID" value="NZ_CP067089.2"/>
</dbReference>
<evidence type="ECO:0000256" key="4">
    <source>
        <dbReference type="ARBA" id="ARBA00022670"/>
    </source>
</evidence>
<name>A0A7T7XKX3_9SPIR</name>
<dbReference type="GO" id="GO:0046872">
    <property type="term" value="F:metal ion binding"/>
    <property type="evidence" value="ECO:0007669"/>
    <property type="project" value="UniProtKB-KW"/>
</dbReference>